<keyword evidence="2" id="KW-1185">Reference proteome</keyword>
<protein>
    <submittedName>
        <fullName evidence="1">Uncharacterized protein</fullName>
    </submittedName>
</protein>
<proteinExistence type="predicted"/>
<reference evidence="1" key="1">
    <citation type="submission" date="2023-07" db="EMBL/GenBank/DDBJ databases">
        <title>Chromosome-level genome assembly of Artemia franciscana.</title>
        <authorList>
            <person name="Jo E."/>
        </authorList>
    </citation>
    <scope>NUCLEOTIDE SEQUENCE</scope>
    <source>
        <tissue evidence="1">Whole body</tissue>
    </source>
</reference>
<evidence type="ECO:0000313" key="1">
    <source>
        <dbReference type="EMBL" id="KAK2708054.1"/>
    </source>
</evidence>
<evidence type="ECO:0000313" key="2">
    <source>
        <dbReference type="Proteomes" id="UP001187531"/>
    </source>
</evidence>
<gene>
    <name evidence="1" type="ORF">QYM36_015671</name>
</gene>
<dbReference type="AlphaFoldDB" id="A0AA88HJ73"/>
<dbReference type="EMBL" id="JAVRJZ010000019">
    <property type="protein sequence ID" value="KAK2708054.1"/>
    <property type="molecule type" value="Genomic_DNA"/>
</dbReference>
<accession>A0AA88HJ73</accession>
<dbReference type="Proteomes" id="UP001187531">
    <property type="component" value="Unassembled WGS sequence"/>
</dbReference>
<comment type="caution">
    <text evidence="1">The sequence shown here is derived from an EMBL/GenBank/DDBJ whole genome shotgun (WGS) entry which is preliminary data.</text>
</comment>
<dbReference type="PANTHER" id="PTHR45913">
    <property type="entry name" value="EPM2A-INTERACTING PROTEIN 1"/>
    <property type="match status" value="1"/>
</dbReference>
<feature type="non-terminal residue" evidence="1">
    <location>
        <position position="161"/>
    </location>
</feature>
<dbReference type="PANTHER" id="PTHR45913:SF5">
    <property type="entry name" value="GENERAL TRANSCRIPTION FACTOR II-I REPEAT DOMAIN-CONTAINING PROTEIN 2A-LIKE PROTEIN"/>
    <property type="match status" value="1"/>
</dbReference>
<sequence length="161" mass="18811">DVEKQLIAHSQEKQFALQLDESTLRDNEAILLAYVRFNNEEPKELRAFEQFPCLACVISDLQDEDLALYGQYLENIYEDIQTRFSDLLGMDIPIWVPIPFEVNVAKIELSLQESLIELQSDEIMRAKFKDGKYNIWKTNDVATNYPLLCDRVQFYVVANRI</sequence>
<name>A0AA88HJ73_ARTSF</name>
<organism evidence="1 2">
    <name type="scientific">Artemia franciscana</name>
    <name type="common">Brine shrimp</name>
    <name type="synonym">Artemia sanfranciscana</name>
    <dbReference type="NCBI Taxonomy" id="6661"/>
    <lineage>
        <taxon>Eukaryota</taxon>
        <taxon>Metazoa</taxon>
        <taxon>Ecdysozoa</taxon>
        <taxon>Arthropoda</taxon>
        <taxon>Crustacea</taxon>
        <taxon>Branchiopoda</taxon>
        <taxon>Anostraca</taxon>
        <taxon>Artemiidae</taxon>
        <taxon>Artemia</taxon>
    </lineage>
</organism>